<protein>
    <submittedName>
        <fullName evidence="5">N-glycosyltransferase</fullName>
    </submittedName>
</protein>
<dbReference type="FunFam" id="3.90.550.10:FF:000122">
    <property type="entry name" value="Dolichol-phosphate mannosyltransferase subunit 1"/>
    <property type="match status" value="1"/>
</dbReference>
<dbReference type="SUPFAM" id="SSF53448">
    <property type="entry name" value="Nucleotide-diphospho-sugar transferases"/>
    <property type="match status" value="1"/>
</dbReference>
<evidence type="ECO:0000259" key="4">
    <source>
        <dbReference type="Pfam" id="PF00535"/>
    </source>
</evidence>
<dbReference type="GO" id="GO:0009247">
    <property type="term" value="P:glycolipid biosynthetic process"/>
    <property type="evidence" value="ECO:0007669"/>
    <property type="project" value="TreeGrafter"/>
</dbReference>
<comment type="similarity">
    <text evidence="1">Belongs to the glycosyltransferase 2 family.</text>
</comment>
<proteinExistence type="inferred from homology"/>
<dbReference type="InterPro" id="IPR039528">
    <property type="entry name" value="DPM1-like"/>
</dbReference>
<evidence type="ECO:0000256" key="2">
    <source>
        <dbReference type="ARBA" id="ARBA00022676"/>
    </source>
</evidence>
<keyword evidence="2" id="KW-0328">Glycosyltransferase</keyword>
<reference evidence="5 6" key="1">
    <citation type="submission" date="2017-06" db="EMBL/GenBank/DDBJ databases">
        <authorList>
            <consortium name="Pathogen Informatics"/>
        </authorList>
    </citation>
    <scope>NUCLEOTIDE SEQUENCE [LARGE SCALE GENOMIC DNA]</scope>
    <source>
        <strain evidence="5 6">NCTC13039</strain>
    </source>
</reference>
<dbReference type="Pfam" id="PF00535">
    <property type="entry name" value="Glycos_transf_2"/>
    <property type="match status" value="1"/>
</dbReference>
<dbReference type="PANTHER" id="PTHR43398:SF1">
    <property type="entry name" value="DOLICHOL-PHOSPHATE MANNOSYLTRANSFERASE SUBUNIT 1"/>
    <property type="match status" value="1"/>
</dbReference>
<dbReference type="CDD" id="cd06442">
    <property type="entry name" value="DPM1_like"/>
    <property type="match status" value="1"/>
</dbReference>
<sequence length="270" mass="29430">MIDHFSEPQPRQTYEPVQRPVVLIPTYNEKENVKRAVRGVREALPAADVLVLDDASPDGTGQIADALAAEDEHVFVRHRAGKEGLGKAYLDGFAWAAERGYDAVVEMDADGSHRVADLPAVVAAIDGADVSIGSRWIPGGSVVNWPLHRKVLSVGANTYTRVLLGMPVHDATAGFRVYRVSALETMGLDGVQSHGYCFQIDLTWRAVKKRLKIVEVPIAFVEREEGTSKMSSDIIVEALRNVTVWGIKYRCGQVAGLASRVVGAVKRSRS</sequence>
<dbReference type="Proteomes" id="UP000242637">
    <property type="component" value="Chromosome 1"/>
</dbReference>
<accession>A0A239VMH4</accession>
<evidence type="ECO:0000313" key="6">
    <source>
        <dbReference type="Proteomes" id="UP000242637"/>
    </source>
</evidence>
<dbReference type="GO" id="GO:0016020">
    <property type="term" value="C:membrane"/>
    <property type="evidence" value="ECO:0007669"/>
    <property type="project" value="GOC"/>
</dbReference>
<dbReference type="GO" id="GO:0004582">
    <property type="term" value="F:dolichyl-phosphate beta-D-mannosyltransferase activity"/>
    <property type="evidence" value="ECO:0007669"/>
    <property type="project" value="InterPro"/>
</dbReference>
<dbReference type="KEGG" id="dco:SAMEA4475696_1695"/>
<dbReference type="Gene3D" id="3.90.550.10">
    <property type="entry name" value="Spore Coat Polysaccharide Biosynthesis Protein SpsA, Chain A"/>
    <property type="match status" value="1"/>
</dbReference>
<feature type="domain" description="Glycosyltransferase 2-like" evidence="4">
    <location>
        <begin position="22"/>
        <end position="185"/>
    </location>
</feature>
<dbReference type="EMBL" id="LT906453">
    <property type="protein sequence ID" value="SNV22960.1"/>
    <property type="molecule type" value="Genomic_DNA"/>
</dbReference>
<keyword evidence="3 5" id="KW-0808">Transferase</keyword>
<keyword evidence="6" id="KW-1185">Reference proteome</keyword>
<dbReference type="AlphaFoldDB" id="A0A239VMH4"/>
<organism evidence="5 6">
    <name type="scientific">Dermatophilus congolensis</name>
    <dbReference type="NCBI Taxonomy" id="1863"/>
    <lineage>
        <taxon>Bacteria</taxon>
        <taxon>Bacillati</taxon>
        <taxon>Actinomycetota</taxon>
        <taxon>Actinomycetes</taxon>
        <taxon>Micrococcales</taxon>
        <taxon>Dermatophilaceae</taxon>
        <taxon>Dermatophilus</taxon>
    </lineage>
</organism>
<gene>
    <name evidence="5" type="ORF">SAMEA4475696_01695</name>
</gene>
<dbReference type="STRING" id="1121387.GCA_000429885_00065"/>
<evidence type="ECO:0000313" key="5">
    <source>
        <dbReference type="EMBL" id="SNV22960.1"/>
    </source>
</evidence>
<dbReference type="InterPro" id="IPR001173">
    <property type="entry name" value="Glyco_trans_2-like"/>
</dbReference>
<name>A0A239VMH4_9MICO</name>
<evidence type="ECO:0000256" key="1">
    <source>
        <dbReference type="ARBA" id="ARBA00006739"/>
    </source>
</evidence>
<dbReference type="PANTHER" id="PTHR43398">
    <property type="entry name" value="DOLICHOL-PHOSPHATE MANNOSYLTRANSFERASE SUBUNIT 1"/>
    <property type="match status" value="1"/>
</dbReference>
<evidence type="ECO:0000256" key="3">
    <source>
        <dbReference type="ARBA" id="ARBA00022679"/>
    </source>
</evidence>
<dbReference type="InterPro" id="IPR029044">
    <property type="entry name" value="Nucleotide-diphossugar_trans"/>
</dbReference>